<feature type="transmembrane region" description="Helical" evidence="6">
    <location>
        <begin position="78"/>
        <end position="98"/>
    </location>
</feature>
<dbReference type="SUPFAM" id="SSF161111">
    <property type="entry name" value="Cation efflux protein transmembrane domain-like"/>
    <property type="match status" value="1"/>
</dbReference>
<keyword evidence="9" id="KW-1185">Reference proteome</keyword>
<evidence type="ECO:0000256" key="1">
    <source>
        <dbReference type="ARBA" id="ARBA00004141"/>
    </source>
</evidence>
<evidence type="ECO:0000313" key="8">
    <source>
        <dbReference type="EMBL" id="CAI2718600.1"/>
    </source>
</evidence>
<evidence type="ECO:0000256" key="6">
    <source>
        <dbReference type="SAM" id="Phobius"/>
    </source>
</evidence>
<accession>A0ABN8W373</accession>
<dbReference type="EMBL" id="OX336137">
    <property type="protein sequence ID" value="CAI2718600.1"/>
    <property type="molecule type" value="Genomic_DNA"/>
</dbReference>
<gene>
    <name evidence="8" type="ORF">NSPWAT_1741</name>
</gene>
<reference evidence="8 9" key="1">
    <citation type="submission" date="2022-09" db="EMBL/GenBank/DDBJ databases">
        <authorList>
            <person name="Kop L."/>
        </authorList>
    </citation>
    <scope>NUCLEOTIDE SEQUENCE [LARGE SCALE GENOMIC DNA]</scope>
    <source>
        <strain evidence="8 9">347</strain>
    </source>
</reference>
<dbReference type="PANTHER" id="PTHR13414">
    <property type="entry name" value="HUEL-CATION TRANSPORTER"/>
    <property type="match status" value="1"/>
</dbReference>
<evidence type="ECO:0000259" key="7">
    <source>
        <dbReference type="Pfam" id="PF01545"/>
    </source>
</evidence>
<protein>
    <submittedName>
        <fullName evidence="8">Cation efflux protein</fullName>
    </submittedName>
</protein>
<keyword evidence="4 6" id="KW-1133">Transmembrane helix</keyword>
<keyword evidence="3 6" id="KW-0812">Transmembrane</keyword>
<feature type="transmembrane region" description="Helical" evidence="6">
    <location>
        <begin position="118"/>
        <end position="138"/>
    </location>
</feature>
<evidence type="ECO:0000256" key="3">
    <source>
        <dbReference type="ARBA" id="ARBA00022692"/>
    </source>
</evidence>
<evidence type="ECO:0000256" key="5">
    <source>
        <dbReference type="ARBA" id="ARBA00023136"/>
    </source>
</evidence>
<sequence length="306" mass="33510">MSSSGGSTKVIFIALCANLGIAIAKFVGASISGSAALLAEGIHSVVDCTNQVLLLVGEKSSRKRPSASHPLGYGRESFFWSFVVAILLFSMGGLFAIYEGAHKIADPHEMTNPGLALGILIFGIVLEGYSFLACLKEVRKRDPGMPIWNWYRRTTRAGLLVIFTEDLGALLGLVMASVCIGLSWALHDPMWDALGSILIGALLVILAVVLSVEVKSLIIGEAPAKDYRHEVETITREYLPGSKILNFIALKTGDNEVMLSIKIHPGRIQKVPDLIEAFNQIEDRIGERFPEIKWKFLEPDDREDIY</sequence>
<dbReference type="InterPro" id="IPR058533">
    <property type="entry name" value="Cation_efflux_TM"/>
</dbReference>
<feature type="transmembrane region" description="Helical" evidence="6">
    <location>
        <begin position="159"/>
        <end position="187"/>
    </location>
</feature>
<organism evidence="8 9">
    <name type="scientific">Nitrospina watsonii</name>
    <dbReference type="NCBI Taxonomy" id="1323948"/>
    <lineage>
        <taxon>Bacteria</taxon>
        <taxon>Pseudomonadati</taxon>
        <taxon>Nitrospinota/Tectimicrobiota group</taxon>
        <taxon>Nitrospinota</taxon>
        <taxon>Nitrospinia</taxon>
        <taxon>Nitrospinales</taxon>
        <taxon>Nitrospinaceae</taxon>
        <taxon>Nitrospina</taxon>
    </lineage>
</organism>
<dbReference type="Proteomes" id="UP001157733">
    <property type="component" value="Chromosome"/>
</dbReference>
<dbReference type="NCBIfam" id="TIGR01297">
    <property type="entry name" value="CDF"/>
    <property type="match status" value="1"/>
</dbReference>
<dbReference type="PANTHER" id="PTHR13414:SF9">
    <property type="entry name" value="PROTON-COUPLED ZINC ANTIPORTER SLC30A9, MITOCHONDRIAL"/>
    <property type="match status" value="1"/>
</dbReference>
<feature type="transmembrane region" description="Helical" evidence="6">
    <location>
        <begin position="12"/>
        <end position="31"/>
    </location>
</feature>
<dbReference type="InterPro" id="IPR027469">
    <property type="entry name" value="Cation_efflux_TMD_sf"/>
</dbReference>
<keyword evidence="5 6" id="KW-0472">Membrane</keyword>
<dbReference type="InterPro" id="IPR002524">
    <property type="entry name" value="Cation_efflux"/>
</dbReference>
<dbReference type="Gene3D" id="1.20.1510.10">
    <property type="entry name" value="Cation efflux protein transmembrane domain"/>
    <property type="match status" value="1"/>
</dbReference>
<dbReference type="Pfam" id="PF01545">
    <property type="entry name" value="Cation_efflux"/>
    <property type="match status" value="1"/>
</dbReference>
<dbReference type="RefSeq" id="WP_282011492.1">
    <property type="nucleotide sequence ID" value="NZ_OX336137.1"/>
</dbReference>
<evidence type="ECO:0000256" key="4">
    <source>
        <dbReference type="ARBA" id="ARBA00022989"/>
    </source>
</evidence>
<evidence type="ECO:0000313" key="9">
    <source>
        <dbReference type="Proteomes" id="UP001157733"/>
    </source>
</evidence>
<proteinExistence type="predicted"/>
<feature type="domain" description="Cation efflux protein transmembrane" evidence="7">
    <location>
        <begin position="11"/>
        <end position="216"/>
    </location>
</feature>
<name>A0ABN8W373_9BACT</name>
<evidence type="ECO:0000256" key="2">
    <source>
        <dbReference type="ARBA" id="ARBA00022448"/>
    </source>
</evidence>
<keyword evidence="2" id="KW-0813">Transport</keyword>
<comment type="subcellular location">
    <subcellularLocation>
        <location evidence="1">Membrane</location>
        <topology evidence="1">Multi-pass membrane protein</topology>
    </subcellularLocation>
</comment>
<dbReference type="InterPro" id="IPR040177">
    <property type="entry name" value="SLC30A9"/>
</dbReference>
<feature type="transmembrane region" description="Helical" evidence="6">
    <location>
        <begin position="193"/>
        <end position="212"/>
    </location>
</feature>